<sequence>MCITSCSNNDDNNDADNNNDDDNNEEMSICLEKNFLEPFVIEPNDCVIFNDNPNMTFTFLGFEPYTKTHPNNVPHAGISARLVEENDTWEFHTGMVYEDYELEGTSFSGRVHTGINNVSYTIFFDDIEFTETETQIIFHKATIRFGYYDPEFD</sequence>
<keyword evidence="3" id="KW-1185">Reference proteome</keyword>
<evidence type="ECO:0000313" key="3">
    <source>
        <dbReference type="Proteomes" id="UP000267469"/>
    </source>
</evidence>
<evidence type="ECO:0000313" key="2">
    <source>
        <dbReference type="EMBL" id="RNL92286.1"/>
    </source>
</evidence>
<protein>
    <submittedName>
        <fullName evidence="2">Uncharacterized protein</fullName>
    </submittedName>
</protein>
<proteinExistence type="predicted"/>
<feature type="region of interest" description="Disordered" evidence="1">
    <location>
        <begin position="1"/>
        <end position="24"/>
    </location>
</feature>
<dbReference type="AlphaFoldDB" id="A0A3N0EWN8"/>
<feature type="compositionally biased region" description="Acidic residues" evidence="1">
    <location>
        <begin position="11"/>
        <end position="24"/>
    </location>
</feature>
<accession>A0A3N0EWN8</accession>
<comment type="caution">
    <text evidence="2">The sequence shown here is derived from an EMBL/GenBank/DDBJ whole genome shotgun (WGS) entry which is preliminary data.</text>
</comment>
<organism evidence="2 3">
    <name type="scientific">Sinomicrobium pectinilyticum</name>
    <dbReference type="NCBI Taxonomy" id="1084421"/>
    <lineage>
        <taxon>Bacteria</taxon>
        <taxon>Pseudomonadati</taxon>
        <taxon>Bacteroidota</taxon>
        <taxon>Flavobacteriia</taxon>
        <taxon>Flavobacteriales</taxon>
        <taxon>Flavobacteriaceae</taxon>
        <taxon>Sinomicrobium</taxon>
    </lineage>
</organism>
<evidence type="ECO:0000256" key="1">
    <source>
        <dbReference type="SAM" id="MobiDB-lite"/>
    </source>
</evidence>
<dbReference type="EMBL" id="RJTM01000018">
    <property type="protein sequence ID" value="RNL92286.1"/>
    <property type="molecule type" value="Genomic_DNA"/>
</dbReference>
<reference evidence="2 3" key="1">
    <citation type="submission" date="2018-10" db="EMBL/GenBank/DDBJ databases">
        <title>Sinomicrobium pectinilyticum sp. nov., a pectinase-producing bacterium isolated from alkaline and saline soil, and emended description of the genus Sinomicrobium.</title>
        <authorList>
            <person name="Cheng B."/>
            <person name="Li C."/>
            <person name="Lai Q."/>
            <person name="Du M."/>
            <person name="Shao Z."/>
            <person name="Xu P."/>
            <person name="Yang C."/>
        </authorList>
    </citation>
    <scope>NUCLEOTIDE SEQUENCE [LARGE SCALE GENOMIC DNA]</scope>
    <source>
        <strain evidence="2 3">5DNS001</strain>
    </source>
</reference>
<name>A0A3N0EWN8_SINP1</name>
<dbReference type="Proteomes" id="UP000267469">
    <property type="component" value="Unassembled WGS sequence"/>
</dbReference>
<gene>
    <name evidence="2" type="ORF">ED312_03750</name>
</gene>